<name>A0A0G0JHJ6_9BACT</name>
<dbReference type="Pfam" id="PF04932">
    <property type="entry name" value="Wzy_C"/>
    <property type="match status" value="1"/>
</dbReference>
<dbReference type="AlphaFoldDB" id="A0A0G0JHJ6"/>
<proteinExistence type="predicted"/>
<dbReference type="InterPro" id="IPR007016">
    <property type="entry name" value="O-antigen_ligase-rel_domated"/>
</dbReference>
<feature type="transmembrane region" description="Helical" evidence="5">
    <location>
        <begin position="28"/>
        <end position="51"/>
    </location>
</feature>
<dbReference type="EMBL" id="LBUP01000001">
    <property type="protein sequence ID" value="KKQ67138.1"/>
    <property type="molecule type" value="Genomic_DNA"/>
</dbReference>
<feature type="transmembrane region" description="Helical" evidence="5">
    <location>
        <begin position="87"/>
        <end position="107"/>
    </location>
</feature>
<accession>A0A0G0JHJ6</accession>
<evidence type="ECO:0000256" key="1">
    <source>
        <dbReference type="ARBA" id="ARBA00004141"/>
    </source>
</evidence>
<dbReference type="PANTHER" id="PTHR37422">
    <property type="entry name" value="TEICHURONIC ACID BIOSYNTHESIS PROTEIN TUAE"/>
    <property type="match status" value="1"/>
</dbReference>
<evidence type="ECO:0000256" key="5">
    <source>
        <dbReference type="SAM" id="Phobius"/>
    </source>
</evidence>
<feature type="transmembrane region" description="Helical" evidence="5">
    <location>
        <begin position="189"/>
        <end position="218"/>
    </location>
</feature>
<evidence type="ECO:0000256" key="4">
    <source>
        <dbReference type="ARBA" id="ARBA00023136"/>
    </source>
</evidence>
<evidence type="ECO:0000256" key="3">
    <source>
        <dbReference type="ARBA" id="ARBA00022989"/>
    </source>
</evidence>
<feature type="transmembrane region" description="Helical" evidence="5">
    <location>
        <begin position="367"/>
        <end position="386"/>
    </location>
</feature>
<keyword evidence="2 5" id="KW-0812">Transmembrane</keyword>
<organism evidence="7 8">
    <name type="scientific">Candidatus Daviesbacteria bacterium GW2011_GWA2_38_24</name>
    <dbReference type="NCBI Taxonomy" id="1618422"/>
    <lineage>
        <taxon>Bacteria</taxon>
        <taxon>Candidatus Daviesiibacteriota</taxon>
    </lineage>
</organism>
<feature type="transmembrane region" description="Helical" evidence="5">
    <location>
        <begin position="165"/>
        <end position="182"/>
    </location>
</feature>
<dbReference type="GO" id="GO:0016020">
    <property type="term" value="C:membrane"/>
    <property type="evidence" value="ECO:0007669"/>
    <property type="project" value="UniProtKB-SubCell"/>
</dbReference>
<dbReference type="Proteomes" id="UP000034235">
    <property type="component" value="Unassembled WGS sequence"/>
</dbReference>
<feature type="transmembrane region" description="Helical" evidence="5">
    <location>
        <begin position="119"/>
        <end position="138"/>
    </location>
</feature>
<feature type="transmembrane region" description="Helical" evidence="5">
    <location>
        <begin position="224"/>
        <end position="241"/>
    </location>
</feature>
<feature type="domain" description="O-antigen ligase-related" evidence="6">
    <location>
        <begin position="194"/>
        <end position="329"/>
    </location>
</feature>
<feature type="transmembrane region" description="Helical" evidence="5">
    <location>
        <begin position="63"/>
        <end position="81"/>
    </location>
</feature>
<sequence length="391" mass="44308">MNLIWFLSIGTFISLMFGEFGRFPFGGGTVSVTVLDLLLLLTVSFLSIWQISIKKDLKFFKCLNFFVPFLIIAMLSLILSGNLKGGLYLIRFSIYTLSFWIGYSVIFSKVSSLININKLISIVGLILSILGLLQLIVYPNLDSLTSFGYDPHQGRLVSTWLDPNFLGAFLNISLILTIYLWTHKKEKTWGLIGFVILLSIILTFSRSAYLFLLVTLFIWGYFKFRKLLSLALVVILLSYLISPRFAERINGAVNIDKSARERFVSWKSGVVIFQQKPLLGVGFNNLRYAYKNNNLIKTYSEDGGHSGAGVDSSLIFVLATTGVLGFLGYMYFWYKVLQDHFNLSSLSLSVLSIFLGLLINSQFINSLFFPPLMFTLFFWLGAVKAFKDFQD</sequence>
<comment type="subcellular location">
    <subcellularLocation>
        <location evidence="1">Membrane</location>
        <topology evidence="1">Multi-pass membrane protein</topology>
    </subcellularLocation>
</comment>
<gene>
    <name evidence="7" type="ORF">US86_C0001G0065</name>
</gene>
<keyword evidence="4 5" id="KW-0472">Membrane</keyword>
<dbReference type="InterPro" id="IPR051533">
    <property type="entry name" value="WaaL-like"/>
</dbReference>
<comment type="caution">
    <text evidence="7">The sequence shown here is derived from an EMBL/GenBank/DDBJ whole genome shotgun (WGS) entry which is preliminary data.</text>
</comment>
<evidence type="ECO:0000313" key="7">
    <source>
        <dbReference type="EMBL" id="KKQ67138.1"/>
    </source>
</evidence>
<protein>
    <recommendedName>
        <fullName evidence="6">O-antigen ligase-related domain-containing protein</fullName>
    </recommendedName>
</protein>
<evidence type="ECO:0000256" key="2">
    <source>
        <dbReference type="ARBA" id="ARBA00022692"/>
    </source>
</evidence>
<keyword evidence="3 5" id="KW-1133">Transmembrane helix</keyword>
<evidence type="ECO:0000259" key="6">
    <source>
        <dbReference type="Pfam" id="PF04932"/>
    </source>
</evidence>
<dbReference type="PANTHER" id="PTHR37422:SF23">
    <property type="entry name" value="TEICHURONIC ACID BIOSYNTHESIS PROTEIN TUAE"/>
    <property type="match status" value="1"/>
</dbReference>
<feature type="transmembrane region" description="Helical" evidence="5">
    <location>
        <begin position="314"/>
        <end position="334"/>
    </location>
</feature>
<evidence type="ECO:0000313" key="8">
    <source>
        <dbReference type="Proteomes" id="UP000034235"/>
    </source>
</evidence>
<reference evidence="7 8" key="1">
    <citation type="journal article" date="2015" name="Nature">
        <title>rRNA introns, odd ribosomes, and small enigmatic genomes across a large radiation of phyla.</title>
        <authorList>
            <person name="Brown C.T."/>
            <person name="Hug L.A."/>
            <person name="Thomas B.C."/>
            <person name="Sharon I."/>
            <person name="Castelle C.J."/>
            <person name="Singh A."/>
            <person name="Wilkins M.J."/>
            <person name="Williams K.H."/>
            <person name="Banfield J.F."/>
        </authorList>
    </citation>
    <scope>NUCLEOTIDE SEQUENCE [LARGE SCALE GENOMIC DNA]</scope>
</reference>